<dbReference type="PANTHER" id="PTHR42718">
    <property type="entry name" value="MAJOR FACILITATOR SUPERFAMILY MULTIDRUG TRANSPORTER MFSC"/>
    <property type="match status" value="1"/>
</dbReference>
<dbReference type="PANTHER" id="PTHR42718:SF46">
    <property type="entry name" value="BLR6921 PROTEIN"/>
    <property type="match status" value="1"/>
</dbReference>
<feature type="transmembrane region" description="Helical" evidence="7">
    <location>
        <begin position="297"/>
        <end position="319"/>
    </location>
</feature>
<dbReference type="Gene3D" id="1.20.1250.20">
    <property type="entry name" value="MFS general substrate transporter like domains"/>
    <property type="match status" value="1"/>
</dbReference>
<dbReference type="EMBL" id="CP106881">
    <property type="protein sequence ID" value="UYG53344.1"/>
    <property type="molecule type" value="Genomic_DNA"/>
</dbReference>
<evidence type="ECO:0000259" key="8">
    <source>
        <dbReference type="PROSITE" id="PS50850"/>
    </source>
</evidence>
<dbReference type="Proteomes" id="UP001162800">
    <property type="component" value="Chromosome"/>
</dbReference>
<dbReference type="RefSeq" id="WP_231042693.1">
    <property type="nucleotide sequence ID" value="NZ_CP106881.1"/>
</dbReference>
<evidence type="ECO:0000313" key="10">
    <source>
        <dbReference type="Proteomes" id="UP001162800"/>
    </source>
</evidence>
<evidence type="ECO:0000256" key="2">
    <source>
        <dbReference type="ARBA" id="ARBA00022448"/>
    </source>
</evidence>
<organism evidence="9 10">
    <name type="scientific">Comamonas endophytica</name>
    <dbReference type="NCBI Taxonomy" id="2949090"/>
    <lineage>
        <taxon>Bacteria</taxon>
        <taxon>Pseudomonadati</taxon>
        <taxon>Pseudomonadota</taxon>
        <taxon>Betaproteobacteria</taxon>
        <taxon>Burkholderiales</taxon>
        <taxon>Comamonadaceae</taxon>
        <taxon>Comamonas</taxon>
    </lineage>
</organism>
<proteinExistence type="predicted"/>
<evidence type="ECO:0000256" key="7">
    <source>
        <dbReference type="SAM" id="Phobius"/>
    </source>
</evidence>
<evidence type="ECO:0000256" key="1">
    <source>
        <dbReference type="ARBA" id="ARBA00004651"/>
    </source>
</evidence>
<evidence type="ECO:0000313" key="9">
    <source>
        <dbReference type="EMBL" id="UYG53344.1"/>
    </source>
</evidence>
<dbReference type="InterPro" id="IPR020846">
    <property type="entry name" value="MFS_dom"/>
</dbReference>
<dbReference type="Gene3D" id="1.20.1720.10">
    <property type="entry name" value="Multidrug resistance protein D"/>
    <property type="match status" value="1"/>
</dbReference>
<evidence type="ECO:0000256" key="6">
    <source>
        <dbReference type="ARBA" id="ARBA00023136"/>
    </source>
</evidence>
<dbReference type="SUPFAM" id="SSF103473">
    <property type="entry name" value="MFS general substrate transporter"/>
    <property type="match status" value="1"/>
</dbReference>
<feature type="transmembrane region" description="Helical" evidence="7">
    <location>
        <begin position="125"/>
        <end position="146"/>
    </location>
</feature>
<feature type="transmembrane region" description="Helical" evidence="7">
    <location>
        <begin position="354"/>
        <end position="376"/>
    </location>
</feature>
<keyword evidence="2" id="KW-0813">Transport</keyword>
<evidence type="ECO:0000256" key="3">
    <source>
        <dbReference type="ARBA" id="ARBA00022475"/>
    </source>
</evidence>
<dbReference type="CDD" id="cd17321">
    <property type="entry name" value="MFS_MMR_MDR_like"/>
    <property type="match status" value="1"/>
</dbReference>
<sequence length="449" mass="46433">MLVIVLGLAVVVLDSSLLNLALPTIARGFEAAASQTIWVVNAYQIASLVLLLPLAAVGERIGYRRVYLFGMALFAMASLGAIFAPTLGALIAARGLQGLGAAGVMSVNAVLVRLTFPRALLGKGLAYNSMVVAGASVAGPAVAAGILSVASWHWLLALNVPLGLLTLWLGSKALPHNPVVSGERTARTFSALDLLLNMAMFTLVFLGADALGVARKEEGGSPLAGSLMLGAGLAVGIWHLRRQSRQARPLFPVDLLRIPVFALSMASSVNAFCAQTLAFLAMPFLLLETYGHTALEAGLLLTAWPAAIVTVAPLAGRLIGRYPDGLLGGVGMAVFASGLWLLALLPAHPADIDVVWRLALCGAGFALFQSPNNHTIVTSTPLARSGAGSAMLGTARLTGQTLGAIILATLFAIWPGHGGRAEMVALVAAGIFALVAGTCSSLRVRQPRH</sequence>
<name>A0ABY6GFU5_9BURK</name>
<accession>A0ABY6GFU5</accession>
<feature type="transmembrane region" description="Helical" evidence="7">
    <location>
        <begin position="260"/>
        <end position="285"/>
    </location>
</feature>
<keyword evidence="10" id="KW-1185">Reference proteome</keyword>
<reference evidence="9" key="1">
    <citation type="submission" date="2022-09" db="EMBL/GenBank/DDBJ databases">
        <title>The complete genome of Acidovorax sp. 5MLIR.</title>
        <authorList>
            <person name="Liu L."/>
            <person name="Yue J."/>
            <person name="Yang F."/>
            <person name="Yuan J."/>
            <person name="Li L."/>
        </authorList>
    </citation>
    <scope>NUCLEOTIDE SEQUENCE</scope>
    <source>
        <strain evidence="9">5MLIR</strain>
    </source>
</reference>
<feature type="domain" description="Major facilitator superfamily (MFS) profile" evidence="8">
    <location>
        <begin position="1"/>
        <end position="448"/>
    </location>
</feature>
<evidence type="ECO:0000256" key="5">
    <source>
        <dbReference type="ARBA" id="ARBA00022989"/>
    </source>
</evidence>
<feature type="transmembrane region" description="Helical" evidence="7">
    <location>
        <begin position="397"/>
        <end position="417"/>
    </location>
</feature>
<keyword evidence="6 7" id="KW-0472">Membrane</keyword>
<keyword evidence="5 7" id="KW-1133">Transmembrane helix</keyword>
<dbReference type="Pfam" id="PF07690">
    <property type="entry name" value="MFS_1"/>
    <property type="match status" value="1"/>
</dbReference>
<feature type="transmembrane region" description="Helical" evidence="7">
    <location>
        <begin position="423"/>
        <end position="444"/>
    </location>
</feature>
<dbReference type="PROSITE" id="PS50850">
    <property type="entry name" value="MFS"/>
    <property type="match status" value="1"/>
</dbReference>
<feature type="transmembrane region" description="Helical" evidence="7">
    <location>
        <begin position="152"/>
        <end position="170"/>
    </location>
</feature>
<dbReference type="InterPro" id="IPR036259">
    <property type="entry name" value="MFS_trans_sf"/>
</dbReference>
<feature type="transmembrane region" description="Helical" evidence="7">
    <location>
        <begin position="191"/>
        <end position="211"/>
    </location>
</feature>
<feature type="transmembrane region" description="Helical" evidence="7">
    <location>
        <begin position="223"/>
        <end position="240"/>
    </location>
</feature>
<keyword evidence="3" id="KW-1003">Cell membrane</keyword>
<gene>
    <name evidence="9" type="ORF">M9799_15495</name>
</gene>
<keyword evidence="4 7" id="KW-0812">Transmembrane</keyword>
<feature type="transmembrane region" description="Helical" evidence="7">
    <location>
        <begin position="37"/>
        <end position="57"/>
    </location>
</feature>
<comment type="subcellular location">
    <subcellularLocation>
        <location evidence="1">Cell membrane</location>
        <topology evidence="1">Multi-pass membrane protein</topology>
    </subcellularLocation>
</comment>
<dbReference type="InterPro" id="IPR011701">
    <property type="entry name" value="MFS"/>
</dbReference>
<feature type="transmembrane region" description="Helical" evidence="7">
    <location>
        <begin position="66"/>
        <end position="92"/>
    </location>
</feature>
<feature type="transmembrane region" description="Helical" evidence="7">
    <location>
        <begin position="326"/>
        <end position="348"/>
    </location>
</feature>
<protein>
    <submittedName>
        <fullName evidence="9">MFS transporter</fullName>
    </submittedName>
</protein>
<feature type="transmembrane region" description="Helical" evidence="7">
    <location>
        <begin position="98"/>
        <end position="116"/>
    </location>
</feature>
<evidence type="ECO:0000256" key="4">
    <source>
        <dbReference type="ARBA" id="ARBA00022692"/>
    </source>
</evidence>